<dbReference type="OrthoDB" id="3928741at2"/>
<gene>
    <name evidence="1" type="ORF">GORHZ_206_00180</name>
</gene>
<sequence>MFAFSQCDGTDLREETWVELFPWLDTYESAAAARLEALVPEVADWWISDSPRDTRTDVSMDSLVASLGQLVARNHRSVLFGEIAPTLDTGIGLAALHLPPRAETVVRRLGTRDFVKTLMSANVETLFTLRGTSLETVQQIAAGIVAASILADPEQGTAPDQEGDNPAVTQLVDDLRFLARWRRLRDRLDAPLIEVEIEDDAPEGVQDAASRVSAVTARDLDILVEANPIDEIENLVEQLDERECIVLRDRLMAADPVTMGELSARLHVTKSRAGTLVAAVKERFATACGFDTAAGGLLASIRTEIAPVTPLVRLLTLHPILDRAVPSLGVPLWLVLDRLDDFFEVSEGWAAAPDVHAAKGRTIVMLEQFESDNGAVALSTVARSLNLAPDEAGAWIEFCEIPIVDGHALLMTRRPEDHIAGILDAASRSLTTDEVMDHLDTYRSRGSVERILNDDDRVTRDESGRWRLRDDVPGALGEQRRFKDVRQTRRLYRIDDTWCFRISVAADHLRGASLAVPAGVATAFGCRPGTVHELPSPLGPQTLRWTAASPTSGTIRRFLTELDSRPGDVVILTCSEREGFGVRRAAAVSDTDDPLRRALALVGHPAPTDVAEDRLATVLAQVAGLPPETKPRRILSAYQSRDDAVARLLEEKWVVASR</sequence>
<keyword evidence="2" id="KW-1185">Reference proteome</keyword>
<accession>K6X2T3</accession>
<dbReference type="Proteomes" id="UP000008363">
    <property type="component" value="Unassembled WGS sequence"/>
</dbReference>
<organism evidence="1 2">
    <name type="scientific">Gordonia rhizosphera NBRC 16068</name>
    <dbReference type="NCBI Taxonomy" id="1108045"/>
    <lineage>
        <taxon>Bacteria</taxon>
        <taxon>Bacillati</taxon>
        <taxon>Actinomycetota</taxon>
        <taxon>Actinomycetes</taxon>
        <taxon>Mycobacteriales</taxon>
        <taxon>Gordoniaceae</taxon>
        <taxon>Gordonia</taxon>
    </lineage>
</organism>
<name>K6X2T3_9ACTN</name>
<dbReference type="SUPFAM" id="SSF88659">
    <property type="entry name" value="Sigma3 and sigma4 domains of RNA polymerase sigma factors"/>
    <property type="match status" value="1"/>
</dbReference>
<dbReference type="eggNOG" id="COG0568">
    <property type="taxonomic scope" value="Bacteria"/>
</dbReference>
<evidence type="ECO:0000313" key="1">
    <source>
        <dbReference type="EMBL" id="GAB93114.1"/>
    </source>
</evidence>
<proteinExistence type="predicted"/>
<dbReference type="InterPro" id="IPR013324">
    <property type="entry name" value="RNA_pol_sigma_r3/r4-like"/>
</dbReference>
<dbReference type="RefSeq" id="WP_006338058.1">
    <property type="nucleotide sequence ID" value="NZ_BAHC01000206.1"/>
</dbReference>
<comment type="caution">
    <text evidence="1">The sequence shown here is derived from an EMBL/GenBank/DDBJ whole genome shotgun (WGS) entry which is preliminary data.</text>
</comment>
<dbReference type="EMBL" id="BAHC01000206">
    <property type="protein sequence ID" value="GAB93114.1"/>
    <property type="molecule type" value="Genomic_DNA"/>
</dbReference>
<dbReference type="STRING" id="1108045.GORHZ_206_00180"/>
<evidence type="ECO:0008006" key="3">
    <source>
        <dbReference type="Google" id="ProtNLM"/>
    </source>
</evidence>
<dbReference type="AlphaFoldDB" id="K6X2T3"/>
<reference evidence="1 2" key="1">
    <citation type="submission" date="2012-08" db="EMBL/GenBank/DDBJ databases">
        <title>Whole genome shotgun sequence of Gordonia rhizosphera NBRC 16068.</title>
        <authorList>
            <person name="Takarada H."/>
            <person name="Isaki S."/>
            <person name="Hosoyama A."/>
            <person name="Tsuchikane K."/>
            <person name="Katsumata H."/>
            <person name="Baba S."/>
            <person name="Ohji S."/>
            <person name="Yamazaki S."/>
            <person name="Fujita N."/>
        </authorList>
    </citation>
    <scope>NUCLEOTIDE SEQUENCE [LARGE SCALE GENOMIC DNA]</scope>
    <source>
        <strain evidence="1 2">NBRC 16068</strain>
    </source>
</reference>
<protein>
    <recommendedName>
        <fullName evidence="3">RNA polymerase sigma-70 region 4 domain-containing protein</fullName>
    </recommendedName>
</protein>
<evidence type="ECO:0000313" key="2">
    <source>
        <dbReference type="Proteomes" id="UP000008363"/>
    </source>
</evidence>